<dbReference type="EMBL" id="CP070496">
    <property type="protein sequence ID" value="QSB04955.1"/>
    <property type="molecule type" value="Genomic_DNA"/>
</dbReference>
<reference evidence="1" key="1">
    <citation type="submission" date="2021-02" db="EMBL/GenBank/DDBJ databases">
        <title>Natronoglycomyces albus gen. nov., sp. nov, a haloalkaliphilic actinobacterium from a soda solonchak soil.</title>
        <authorList>
            <person name="Sorokin D.Y."/>
            <person name="Khijniak T.V."/>
            <person name="Zakharycheva A.P."/>
            <person name="Boueva O.V."/>
            <person name="Ariskina E.V."/>
            <person name="Hahnke R.L."/>
            <person name="Bunk B."/>
            <person name="Sproer C."/>
            <person name="Schumann P."/>
            <person name="Evtushenko L.I."/>
            <person name="Kublanov I.V."/>
        </authorList>
    </citation>
    <scope>NUCLEOTIDE SEQUENCE</scope>
    <source>
        <strain evidence="1">DSM 106290</strain>
    </source>
</reference>
<name>A0A895XPE4_9ACTN</name>
<sequence length="146" mass="16101">MVTALIIAASLAAAVAAFLILVYARRYWLTRSGSVVMALRLSRRSAGRGWAPGYAIYNQGELCWYRMFSLSFGPREKLNRNRLEVSNRRDPIGFEAQIFPAGVQILQCQTQKGTIAELAMTSSAVTGFLSWLEAAPPGAASSYYDR</sequence>
<keyword evidence="2" id="KW-1185">Reference proteome</keyword>
<protein>
    <submittedName>
        <fullName evidence="1">DUF2550 domain-containing protein</fullName>
    </submittedName>
</protein>
<dbReference type="AlphaFoldDB" id="A0A895XPE4"/>
<proteinExistence type="predicted"/>
<dbReference type="KEGG" id="nav:JQS30_14505"/>
<evidence type="ECO:0000313" key="1">
    <source>
        <dbReference type="EMBL" id="QSB04955.1"/>
    </source>
</evidence>
<evidence type="ECO:0000313" key="2">
    <source>
        <dbReference type="Proteomes" id="UP000662939"/>
    </source>
</evidence>
<organism evidence="1 2">
    <name type="scientific">Natronoglycomyces albus</name>
    <dbReference type="NCBI Taxonomy" id="2811108"/>
    <lineage>
        <taxon>Bacteria</taxon>
        <taxon>Bacillati</taxon>
        <taxon>Actinomycetota</taxon>
        <taxon>Actinomycetes</taxon>
        <taxon>Glycomycetales</taxon>
        <taxon>Glycomycetaceae</taxon>
        <taxon>Natronoglycomyces</taxon>
    </lineage>
</organism>
<dbReference type="Proteomes" id="UP000662939">
    <property type="component" value="Chromosome"/>
</dbReference>
<dbReference type="InterPro" id="IPR019675">
    <property type="entry name" value="DUF2550"/>
</dbReference>
<dbReference type="Pfam" id="PF10739">
    <property type="entry name" value="DUF2550"/>
    <property type="match status" value="1"/>
</dbReference>
<gene>
    <name evidence="1" type="ORF">JQS30_14505</name>
</gene>
<dbReference type="RefSeq" id="WP_213170955.1">
    <property type="nucleotide sequence ID" value="NZ_CP070496.1"/>
</dbReference>
<accession>A0A895XPE4</accession>